<dbReference type="InterPro" id="IPR032675">
    <property type="entry name" value="LRR_dom_sf"/>
</dbReference>
<dbReference type="EMBL" id="AGNL01049066">
    <property type="protein sequence ID" value="EJK44910.1"/>
    <property type="molecule type" value="Genomic_DNA"/>
</dbReference>
<dbReference type="InterPro" id="IPR052201">
    <property type="entry name" value="LRR-containing_regulator"/>
</dbReference>
<reference evidence="3 4" key="1">
    <citation type="journal article" date="2012" name="Genome Biol.">
        <title>Genome and low-iron response of an oceanic diatom adapted to chronic iron limitation.</title>
        <authorList>
            <person name="Lommer M."/>
            <person name="Specht M."/>
            <person name="Roy A.S."/>
            <person name="Kraemer L."/>
            <person name="Andreson R."/>
            <person name="Gutowska M.A."/>
            <person name="Wolf J."/>
            <person name="Bergner S.V."/>
            <person name="Schilhabel M.B."/>
            <person name="Klostermeier U.C."/>
            <person name="Beiko R.G."/>
            <person name="Rosenstiel P."/>
            <person name="Hippler M."/>
            <person name="Laroche J."/>
        </authorList>
    </citation>
    <scope>NUCLEOTIDE SEQUENCE [LARGE SCALE GENOMIC DNA]</scope>
    <source>
        <strain evidence="3 4">CCMP1005</strain>
    </source>
</reference>
<evidence type="ECO:0000313" key="3">
    <source>
        <dbReference type="EMBL" id="EJK44910.1"/>
    </source>
</evidence>
<proteinExistence type="predicted"/>
<feature type="region of interest" description="Disordered" evidence="2">
    <location>
        <begin position="1"/>
        <end position="29"/>
    </location>
</feature>
<keyword evidence="1" id="KW-0677">Repeat</keyword>
<dbReference type="SUPFAM" id="SSF52047">
    <property type="entry name" value="RNI-like"/>
    <property type="match status" value="1"/>
</dbReference>
<protein>
    <submittedName>
        <fullName evidence="3">Uncharacterized protein</fullName>
    </submittedName>
</protein>
<evidence type="ECO:0000256" key="2">
    <source>
        <dbReference type="SAM" id="MobiDB-lite"/>
    </source>
</evidence>
<dbReference type="OrthoDB" id="188902at2759"/>
<organism evidence="3 4">
    <name type="scientific">Thalassiosira oceanica</name>
    <name type="common">Marine diatom</name>
    <dbReference type="NCBI Taxonomy" id="159749"/>
    <lineage>
        <taxon>Eukaryota</taxon>
        <taxon>Sar</taxon>
        <taxon>Stramenopiles</taxon>
        <taxon>Ochrophyta</taxon>
        <taxon>Bacillariophyta</taxon>
        <taxon>Coscinodiscophyceae</taxon>
        <taxon>Thalassiosirophycidae</taxon>
        <taxon>Thalassiosirales</taxon>
        <taxon>Thalassiosiraceae</taxon>
        <taxon>Thalassiosira</taxon>
    </lineage>
</organism>
<dbReference type="Proteomes" id="UP000266841">
    <property type="component" value="Unassembled WGS sequence"/>
</dbReference>
<dbReference type="eggNOG" id="ENOG502QU1H">
    <property type="taxonomic scope" value="Eukaryota"/>
</dbReference>
<keyword evidence="4" id="KW-1185">Reference proteome</keyword>
<dbReference type="Gene3D" id="3.80.10.10">
    <property type="entry name" value="Ribonuclease Inhibitor"/>
    <property type="match status" value="1"/>
</dbReference>
<accession>K0R024</accession>
<comment type="caution">
    <text evidence="3">The sequence shown here is derived from an EMBL/GenBank/DDBJ whole genome shotgun (WGS) entry which is preliminary data.</text>
</comment>
<gene>
    <name evidence="3" type="ORF">THAOC_36517</name>
</gene>
<dbReference type="AlphaFoldDB" id="K0R024"/>
<dbReference type="PANTHER" id="PTHR24111">
    <property type="entry name" value="LEUCINE-RICH REPEAT-CONTAINING PROTEIN 34"/>
    <property type="match status" value="1"/>
</dbReference>
<dbReference type="PANTHER" id="PTHR24111:SF0">
    <property type="entry name" value="LEUCINE-RICH REPEAT-CONTAINING PROTEIN"/>
    <property type="match status" value="1"/>
</dbReference>
<sequence length="494" mass="55667">MDSTNPAKKRKSTSDSDPPLPGNDAPSSVLSVNLPQADLNRLIDRRVVFAVEEKTLALSSRVAGLQRNEELLRRCESLERSFQVLKKEGNWAYTAPDVPRSYWTEQGRDEEYAGGAESLIERIKACTHDLRSAGGNVIAEVGVGSEAHVISEDDALHPHWEQLADAMQLSERIATLGFYRAQLNEHTLQMIEASVRQKGIAGFGLFSNQFRGSEGVQFTIDVLKNNSSVEEFDWEENTFHSTMDSCTLIDAVLHHPSISHLNLARSLNEGIISFTPVKRLFSGVGNDTLLTINLCDNGIIMNGDRCIPDFLSANPTLKRLNLAGNRLNKEDALNIAQALQYNTNLTDLNMEDNALKKKGKWNMYILSVFGISPSVLSKLDYLLKFDLNTVSKANHTCKITGIAPTDYFMNNSNDSAKLNRRKKLFMLIRKRHRNGCQISQLETEFSESSVGIMPHVLSFISMHESRNMKHYCLSVLFEMMRDWKTPEIYQFYPR</sequence>
<evidence type="ECO:0000313" key="4">
    <source>
        <dbReference type="Proteomes" id="UP000266841"/>
    </source>
</evidence>
<evidence type="ECO:0000256" key="1">
    <source>
        <dbReference type="ARBA" id="ARBA00022737"/>
    </source>
</evidence>
<name>K0R024_THAOC</name>